<sequence length="217" mass="25011">MESKRQWCFTKELLENTPSRKCGIDAEKELSYRQQAANFIQDMGQSLLVSQLCINTAIVYMHRFYVFHSFRVFHRNAIAIAAVFLAAKVEEQPRKLEHVIKVAHFCLHRSRLDTKSSLYLKQAHELVVNENMLLKTLGFDVAIDHPHTHVLRCCDLVNASKDVARASYCLASNSLHLTTMCLQYTYCCCLLLYSSGMQMVKLENSQVERGKRMVLVY</sequence>
<dbReference type="SMART" id="SM00385">
    <property type="entry name" value="CYCLIN"/>
    <property type="match status" value="1"/>
</dbReference>
<evidence type="ECO:0000256" key="2">
    <source>
        <dbReference type="RuleBase" id="RU000383"/>
    </source>
</evidence>
<dbReference type="GO" id="GO:0016538">
    <property type="term" value="F:cyclin-dependent protein serine/threonine kinase regulator activity"/>
    <property type="evidence" value="ECO:0007669"/>
    <property type="project" value="InterPro"/>
</dbReference>
<dbReference type="InterPro" id="IPR013763">
    <property type="entry name" value="Cyclin-like_dom"/>
</dbReference>
<dbReference type="SUPFAM" id="SSF47954">
    <property type="entry name" value="Cyclin-like"/>
    <property type="match status" value="2"/>
</dbReference>
<evidence type="ECO:0000256" key="1">
    <source>
        <dbReference type="ARBA" id="ARBA00023127"/>
    </source>
</evidence>
<evidence type="ECO:0000313" key="5">
    <source>
        <dbReference type="Proteomes" id="UP001378592"/>
    </source>
</evidence>
<dbReference type="Pfam" id="PF00134">
    <property type="entry name" value="Cyclin_N"/>
    <property type="match status" value="1"/>
</dbReference>
<comment type="similarity">
    <text evidence="2">Belongs to the cyclin family.</text>
</comment>
<protein>
    <recommendedName>
        <fullName evidence="3">Cyclin-like domain-containing protein</fullName>
    </recommendedName>
</protein>
<dbReference type="PANTHER" id="PTHR10026">
    <property type="entry name" value="CYCLIN"/>
    <property type="match status" value="1"/>
</dbReference>
<dbReference type="Pfam" id="PF21797">
    <property type="entry name" value="CycT2-like_C"/>
    <property type="match status" value="1"/>
</dbReference>
<dbReference type="InterPro" id="IPR036915">
    <property type="entry name" value="Cyclin-like_sf"/>
</dbReference>
<proteinExistence type="inferred from homology"/>
<accession>A0AAN9VJ64</accession>
<dbReference type="InterPro" id="IPR043198">
    <property type="entry name" value="Cyclin/Ssn8"/>
</dbReference>
<dbReference type="EMBL" id="JAZDUA010000282">
    <property type="protein sequence ID" value="KAK7862322.1"/>
    <property type="molecule type" value="Genomic_DNA"/>
</dbReference>
<dbReference type="AlphaFoldDB" id="A0AAN9VJ64"/>
<dbReference type="GO" id="GO:0006357">
    <property type="term" value="P:regulation of transcription by RNA polymerase II"/>
    <property type="evidence" value="ECO:0007669"/>
    <property type="project" value="InterPro"/>
</dbReference>
<reference evidence="4 5" key="1">
    <citation type="submission" date="2024-03" db="EMBL/GenBank/DDBJ databases">
        <title>The genome assembly and annotation of the cricket Gryllus longicercus Weissman &amp; Gray.</title>
        <authorList>
            <person name="Szrajer S."/>
            <person name="Gray D."/>
            <person name="Ylla G."/>
        </authorList>
    </citation>
    <scope>NUCLEOTIDE SEQUENCE [LARGE SCALE GENOMIC DNA]</scope>
    <source>
        <strain evidence="4">DAG 2021-001</strain>
        <tissue evidence="4">Whole body minus gut</tissue>
    </source>
</reference>
<dbReference type="InterPro" id="IPR006671">
    <property type="entry name" value="Cyclin_N"/>
</dbReference>
<dbReference type="FunFam" id="1.10.472.10:FF:000009">
    <property type="entry name" value="cyclin-T2 isoform X1"/>
    <property type="match status" value="1"/>
</dbReference>
<organism evidence="4 5">
    <name type="scientific">Gryllus longicercus</name>
    <dbReference type="NCBI Taxonomy" id="2509291"/>
    <lineage>
        <taxon>Eukaryota</taxon>
        <taxon>Metazoa</taxon>
        <taxon>Ecdysozoa</taxon>
        <taxon>Arthropoda</taxon>
        <taxon>Hexapoda</taxon>
        <taxon>Insecta</taxon>
        <taxon>Pterygota</taxon>
        <taxon>Neoptera</taxon>
        <taxon>Polyneoptera</taxon>
        <taxon>Orthoptera</taxon>
        <taxon>Ensifera</taxon>
        <taxon>Gryllidea</taxon>
        <taxon>Grylloidea</taxon>
        <taxon>Gryllidae</taxon>
        <taxon>Gryllinae</taxon>
        <taxon>Gryllus</taxon>
    </lineage>
</organism>
<keyword evidence="1 2" id="KW-0195">Cyclin</keyword>
<dbReference type="CDD" id="cd20538">
    <property type="entry name" value="CYCLIN_CCNT_rpt1"/>
    <property type="match status" value="1"/>
</dbReference>
<dbReference type="Gene3D" id="1.10.472.10">
    <property type="entry name" value="Cyclin-like"/>
    <property type="match status" value="2"/>
</dbReference>
<feature type="domain" description="Cyclin-like" evidence="3">
    <location>
        <begin position="38"/>
        <end position="135"/>
    </location>
</feature>
<evidence type="ECO:0000259" key="3">
    <source>
        <dbReference type="SMART" id="SM00385"/>
    </source>
</evidence>
<gene>
    <name evidence="4" type="ORF">R5R35_014682</name>
</gene>
<comment type="caution">
    <text evidence="4">The sequence shown here is derived from an EMBL/GenBank/DDBJ whole genome shotgun (WGS) entry which is preliminary data.</text>
</comment>
<evidence type="ECO:0000313" key="4">
    <source>
        <dbReference type="EMBL" id="KAK7862322.1"/>
    </source>
</evidence>
<name>A0AAN9VJ64_9ORTH</name>
<dbReference type="Proteomes" id="UP001378592">
    <property type="component" value="Unassembled WGS sequence"/>
</dbReference>
<keyword evidence="5" id="KW-1185">Reference proteome</keyword>